<evidence type="ECO:0000313" key="1">
    <source>
        <dbReference type="EMBL" id="MBA0848348.1"/>
    </source>
</evidence>
<proteinExistence type="predicted"/>
<comment type="caution">
    <text evidence="1">The sequence shown here is derived from an EMBL/GenBank/DDBJ whole genome shotgun (WGS) entry which is preliminary data.</text>
</comment>
<sequence length="24" mass="2747">MTTILIQSDFEKALIEKKPANIDK</sequence>
<organism evidence="1 2">
    <name type="scientific">Gossypium schwendimanii</name>
    <name type="common">Cotton</name>
    <dbReference type="NCBI Taxonomy" id="34291"/>
    <lineage>
        <taxon>Eukaryota</taxon>
        <taxon>Viridiplantae</taxon>
        <taxon>Streptophyta</taxon>
        <taxon>Embryophyta</taxon>
        <taxon>Tracheophyta</taxon>
        <taxon>Spermatophyta</taxon>
        <taxon>Magnoliopsida</taxon>
        <taxon>eudicotyledons</taxon>
        <taxon>Gunneridae</taxon>
        <taxon>Pentapetalae</taxon>
        <taxon>rosids</taxon>
        <taxon>malvids</taxon>
        <taxon>Malvales</taxon>
        <taxon>Malvaceae</taxon>
        <taxon>Malvoideae</taxon>
        <taxon>Gossypium</taxon>
    </lineage>
</organism>
<reference evidence="1 2" key="1">
    <citation type="journal article" date="2019" name="Genome Biol. Evol.">
        <title>Insights into the evolution of the New World diploid cottons (Gossypium, subgenus Houzingenia) based on genome sequencing.</title>
        <authorList>
            <person name="Grover C.E."/>
            <person name="Arick M.A. 2nd"/>
            <person name="Thrash A."/>
            <person name="Conover J.L."/>
            <person name="Sanders W.S."/>
            <person name="Peterson D.G."/>
            <person name="Frelichowski J.E."/>
            <person name="Scheffler J.A."/>
            <person name="Scheffler B.E."/>
            <person name="Wendel J.F."/>
        </authorList>
    </citation>
    <scope>NUCLEOTIDE SEQUENCE [LARGE SCALE GENOMIC DNA]</scope>
    <source>
        <strain evidence="1">1</strain>
        <tissue evidence="1">Leaf</tissue>
    </source>
</reference>
<name>A0A7J9KPM1_GOSSC</name>
<protein>
    <submittedName>
        <fullName evidence="1">Uncharacterized protein</fullName>
    </submittedName>
</protein>
<accession>A0A7J9KPM1</accession>
<feature type="non-terminal residue" evidence="1">
    <location>
        <position position="24"/>
    </location>
</feature>
<dbReference type="Proteomes" id="UP000593576">
    <property type="component" value="Unassembled WGS sequence"/>
</dbReference>
<dbReference type="AlphaFoldDB" id="A0A7J9KPM1"/>
<evidence type="ECO:0000313" key="2">
    <source>
        <dbReference type="Proteomes" id="UP000593576"/>
    </source>
</evidence>
<dbReference type="EMBL" id="JABFAF010000002">
    <property type="protein sequence ID" value="MBA0848348.1"/>
    <property type="molecule type" value="Genomic_DNA"/>
</dbReference>
<gene>
    <name evidence="1" type="ORF">Goshw_001014</name>
</gene>
<keyword evidence="2" id="KW-1185">Reference proteome</keyword>